<evidence type="ECO:0000313" key="2">
    <source>
        <dbReference type="Proteomes" id="UP000075683"/>
    </source>
</evidence>
<gene>
    <name evidence="1" type="ORF">B4135_2331</name>
</gene>
<dbReference type="Proteomes" id="UP000075683">
    <property type="component" value="Unassembled WGS sequence"/>
</dbReference>
<protein>
    <submittedName>
        <fullName evidence="1">Uncharacterized protein</fullName>
    </submittedName>
</protein>
<dbReference type="AlphaFoldDB" id="A0A150M2T7"/>
<organism evidence="1 2">
    <name type="scientific">Caldibacillus debilis</name>
    <dbReference type="NCBI Taxonomy" id="301148"/>
    <lineage>
        <taxon>Bacteria</taxon>
        <taxon>Bacillati</taxon>
        <taxon>Bacillota</taxon>
        <taxon>Bacilli</taxon>
        <taxon>Bacillales</taxon>
        <taxon>Bacillaceae</taxon>
        <taxon>Caldibacillus</taxon>
    </lineage>
</organism>
<accession>A0A150M2T7</accession>
<comment type="caution">
    <text evidence="1">The sequence shown here is derived from an EMBL/GenBank/DDBJ whole genome shotgun (WGS) entry which is preliminary data.</text>
</comment>
<dbReference type="STRING" id="301148.B4135_2331"/>
<name>A0A150M2T7_9BACI</name>
<sequence>MEPNVQHSFRLSGRMVQHFNRFVQHLKKNVQHRTGLSDIFKKMAIIEK</sequence>
<evidence type="ECO:0000313" key="1">
    <source>
        <dbReference type="EMBL" id="KYD18562.1"/>
    </source>
</evidence>
<proteinExistence type="predicted"/>
<dbReference type="EMBL" id="LQYT01000050">
    <property type="protein sequence ID" value="KYD18562.1"/>
    <property type="molecule type" value="Genomic_DNA"/>
</dbReference>
<reference evidence="1 2" key="1">
    <citation type="submission" date="2016-01" db="EMBL/GenBank/DDBJ databases">
        <title>Draft Genome Sequences of Seven Thermophilic Sporeformers Isolated from Foods.</title>
        <authorList>
            <person name="Berendsen E.M."/>
            <person name="Wells-Bennik M.H."/>
            <person name="Krawcyk A.O."/>
            <person name="De Jong A."/>
            <person name="Holsappel S."/>
            <person name="Eijlander R.T."/>
            <person name="Kuipers O.P."/>
        </authorList>
    </citation>
    <scope>NUCLEOTIDE SEQUENCE [LARGE SCALE GENOMIC DNA]</scope>
    <source>
        <strain evidence="1 2">B4135</strain>
    </source>
</reference>